<evidence type="ECO:0000313" key="1">
    <source>
        <dbReference type="EnsemblMetazoa" id="Aqu2.1.26483_001"/>
    </source>
</evidence>
<sequence>MDEIWETLFNKRLPIHQKEQAADEGYNLYTPTEWKKKRGLTCNWKESYFLSLFSFCNGFWNTECYCDNPDHFPKDLLYGLCDYYPPTHFYRFFNDGSITSLHGIEMYTTCSAFPERYRTVYHCNEEEFLHETLIDTLVDVCNVKLKHLVVEFFQNNMYMGIHGCNCATKLEDEIYQQKLSQLLSLLQSVEFITSDKQDTTIAKTFLDSVIPCDSIERVSFNIFDDDLEFLLSYFLKPSQCHLKYLKVGINKTPSPTLFDVLKHQQELTSLTLYFPSGPAIDIGNPILQCITEDLFYRPVFKAFSYSSSINENIDVILSFLRAFFSSPYPESLSFKNIPCIHFDPLPNPLTIQYSEKKSLKLLNCSFSHSFSSLFPPHLVLKSLEMKGEFDLNGNSCITIFSSLESIEVEVFSISCYVNAENIAIIYSLFSIVTAKSWNLKLKIHDQGNTVPILVDALSAIKPGCLHFLNLKGSILTEENALAILEVVFCSLIPTAEPYFELDISYMNLTEEFGRSIHEKWKECMAQSQSPVKQLKKIMFLNQVDTIEVLMKEVASMVDYCIKFIEKDEY</sequence>
<name>A0A1X7UG96_AMPQE</name>
<dbReference type="EnsemblMetazoa" id="Aqu2.1.26483_001">
    <property type="protein sequence ID" value="Aqu2.1.26483_001"/>
    <property type="gene ID" value="Aqu2.1.26483"/>
</dbReference>
<proteinExistence type="predicted"/>
<dbReference type="InParanoid" id="A0A1X7UG96"/>
<accession>A0A1X7UG96</accession>
<organism evidence="1">
    <name type="scientific">Amphimedon queenslandica</name>
    <name type="common">Sponge</name>
    <dbReference type="NCBI Taxonomy" id="400682"/>
    <lineage>
        <taxon>Eukaryota</taxon>
        <taxon>Metazoa</taxon>
        <taxon>Porifera</taxon>
        <taxon>Demospongiae</taxon>
        <taxon>Heteroscleromorpha</taxon>
        <taxon>Haplosclerida</taxon>
        <taxon>Niphatidae</taxon>
        <taxon>Amphimedon</taxon>
    </lineage>
</organism>
<dbReference type="AlphaFoldDB" id="A0A1X7UG96"/>
<reference evidence="1" key="1">
    <citation type="submission" date="2017-05" db="UniProtKB">
        <authorList>
            <consortium name="EnsemblMetazoa"/>
        </authorList>
    </citation>
    <scope>IDENTIFICATION</scope>
</reference>
<protein>
    <submittedName>
        <fullName evidence="1">Uncharacterized protein</fullName>
    </submittedName>
</protein>